<protein>
    <recommendedName>
        <fullName evidence="3">ATP-dependent DNA helicase</fullName>
    </recommendedName>
</protein>
<organism evidence="1 2">
    <name type="scientific">Dendrothele bispora (strain CBS 962.96)</name>
    <dbReference type="NCBI Taxonomy" id="1314807"/>
    <lineage>
        <taxon>Eukaryota</taxon>
        <taxon>Fungi</taxon>
        <taxon>Dikarya</taxon>
        <taxon>Basidiomycota</taxon>
        <taxon>Agaricomycotina</taxon>
        <taxon>Agaricomycetes</taxon>
        <taxon>Agaricomycetidae</taxon>
        <taxon>Agaricales</taxon>
        <taxon>Agaricales incertae sedis</taxon>
        <taxon>Dendrothele</taxon>
    </lineage>
</organism>
<dbReference type="Gene3D" id="3.40.50.300">
    <property type="entry name" value="P-loop containing nucleotide triphosphate hydrolases"/>
    <property type="match status" value="1"/>
</dbReference>
<dbReference type="PANTHER" id="PTHR47642">
    <property type="entry name" value="ATP-DEPENDENT DNA HELICASE"/>
    <property type="match status" value="1"/>
</dbReference>
<dbReference type="Proteomes" id="UP000297245">
    <property type="component" value="Unassembled WGS sequence"/>
</dbReference>
<name>A0A4V4HG19_DENBC</name>
<evidence type="ECO:0000313" key="1">
    <source>
        <dbReference type="EMBL" id="THU97065.1"/>
    </source>
</evidence>
<gene>
    <name evidence="1" type="ORF">K435DRAFT_608960</name>
</gene>
<evidence type="ECO:0008006" key="3">
    <source>
        <dbReference type="Google" id="ProtNLM"/>
    </source>
</evidence>
<evidence type="ECO:0000313" key="2">
    <source>
        <dbReference type="Proteomes" id="UP000297245"/>
    </source>
</evidence>
<dbReference type="InterPro" id="IPR051055">
    <property type="entry name" value="PIF1_helicase"/>
</dbReference>
<keyword evidence="2" id="KW-1185">Reference proteome</keyword>
<dbReference type="SUPFAM" id="SSF52540">
    <property type="entry name" value="P-loop containing nucleoside triphosphate hydrolases"/>
    <property type="match status" value="1"/>
</dbReference>
<accession>A0A4V4HG19</accession>
<proteinExistence type="predicted"/>
<feature type="non-terminal residue" evidence="1">
    <location>
        <position position="158"/>
    </location>
</feature>
<dbReference type="AlphaFoldDB" id="A0A4V4HG19"/>
<dbReference type="OrthoDB" id="432234at2759"/>
<reference evidence="1 2" key="1">
    <citation type="journal article" date="2019" name="Nat. Ecol. Evol.">
        <title>Megaphylogeny resolves global patterns of mushroom evolution.</title>
        <authorList>
            <person name="Varga T."/>
            <person name="Krizsan K."/>
            <person name="Foldi C."/>
            <person name="Dima B."/>
            <person name="Sanchez-Garcia M."/>
            <person name="Sanchez-Ramirez S."/>
            <person name="Szollosi G.J."/>
            <person name="Szarkandi J.G."/>
            <person name="Papp V."/>
            <person name="Albert L."/>
            <person name="Andreopoulos W."/>
            <person name="Angelini C."/>
            <person name="Antonin V."/>
            <person name="Barry K.W."/>
            <person name="Bougher N.L."/>
            <person name="Buchanan P."/>
            <person name="Buyck B."/>
            <person name="Bense V."/>
            <person name="Catcheside P."/>
            <person name="Chovatia M."/>
            <person name="Cooper J."/>
            <person name="Damon W."/>
            <person name="Desjardin D."/>
            <person name="Finy P."/>
            <person name="Geml J."/>
            <person name="Haridas S."/>
            <person name="Hughes K."/>
            <person name="Justo A."/>
            <person name="Karasinski D."/>
            <person name="Kautmanova I."/>
            <person name="Kiss B."/>
            <person name="Kocsube S."/>
            <person name="Kotiranta H."/>
            <person name="LaButti K.M."/>
            <person name="Lechner B.E."/>
            <person name="Liimatainen K."/>
            <person name="Lipzen A."/>
            <person name="Lukacs Z."/>
            <person name="Mihaltcheva S."/>
            <person name="Morgado L.N."/>
            <person name="Niskanen T."/>
            <person name="Noordeloos M.E."/>
            <person name="Ohm R.A."/>
            <person name="Ortiz-Santana B."/>
            <person name="Ovrebo C."/>
            <person name="Racz N."/>
            <person name="Riley R."/>
            <person name="Savchenko A."/>
            <person name="Shiryaev A."/>
            <person name="Soop K."/>
            <person name="Spirin V."/>
            <person name="Szebenyi C."/>
            <person name="Tomsovsky M."/>
            <person name="Tulloss R.E."/>
            <person name="Uehling J."/>
            <person name="Grigoriev I.V."/>
            <person name="Vagvolgyi C."/>
            <person name="Papp T."/>
            <person name="Martin F.M."/>
            <person name="Miettinen O."/>
            <person name="Hibbett D.S."/>
            <person name="Nagy L.G."/>
        </authorList>
    </citation>
    <scope>NUCLEOTIDE SEQUENCE [LARGE SCALE GENOMIC DNA]</scope>
    <source>
        <strain evidence="1 2">CBS 962.96</strain>
    </source>
</reference>
<sequence length="158" mass="17731">VSSDFSLNEKQQQAFYIIASRYLDRYVFKSQREITHDPLRMLLTGPGGTGKTHVINAVKCVMKMYGMDHRIRFLAPTGKAASLIDGMTIHKGLGIKIKSKHKGKGNRIPGESTEDLSVLINVNSRNELRTEWKDVDLLFIDEISLLDLELCAQIDAAL</sequence>
<dbReference type="InterPro" id="IPR027417">
    <property type="entry name" value="P-loop_NTPase"/>
</dbReference>
<feature type="non-terminal residue" evidence="1">
    <location>
        <position position="1"/>
    </location>
</feature>
<dbReference type="Pfam" id="PF13245">
    <property type="entry name" value="AAA_19"/>
    <property type="match status" value="1"/>
</dbReference>
<dbReference type="EMBL" id="ML179163">
    <property type="protein sequence ID" value="THU97065.1"/>
    <property type="molecule type" value="Genomic_DNA"/>
</dbReference>